<dbReference type="Pfam" id="PF11716">
    <property type="entry name" value="MDMPI_N"/>
    <property type="match status" value="1"/>
</dbReference>
<gene>
    <name evidence="2" type="ORF">ACFPZN_14210</name>
</gene>
<dbReference type="InterPro" id="IPR017520">
    <property type="entry name" value="CHP03086"/>
</dbReference>
<evidence type="ECO:0000313" key="2">
    <source>
        <dbReference type="EMBL" id="MFC5746775.1"/>
    </source>
</evidence>
<name>A0ABW1A0R0_9ACTN</name>
<dbReference type="InterPro" id="IPR017517">
    <property type="entry name" value="Maleyloyr_isom"/>
</dbReference>
<dbReference type="Gene3D" id="1.20.120.450">
    <property type="entry name" value="dinb family like domain"/>
    <property type="match status" value="1"/>
</dbReference>
<dbReference type="Proteomes" id="UP001596074">
    <property type="component" value="Unassembled WGS sequence"/>
</dbReference>
<dbReference type="NCBIfam" id="TIGR03086">
    <property type="entry name" value="TIGR03086 family metal-binding protein"/>
    <property type="match status" value="1"/>
</dbReference>
<dbReference type="EMBL" id="JBHSON010000016">
    <property type="protein sequence ID" value="MFC5746775.1"/>
    <property type="molecule type" value="Genomic_DNA"/>
</dbReference>
<comment type="caution">
    <text evidence="2">The sequence shown here is derived from an EMBL/GenBank/DDBJ whole genome shotgun (WGS) entry which is preliminary data.</text>
</comment>
<reference evidence="3" key="1">
    <citation type="journal article" date="2019" name="Int. J. Syst. Evol. Microbiol.">
        <title>The Global Catalogue of Microorganisms (GCM) 10K type strain sequencing project: providing services to taxonomists for standard genome sequencing and annotation.</title>
        <authorList>
            <consortium name="The Broad Institute Genomics Platform"/>
            <consortium name="The Broad Institute Genome Sequencing Center for Infectious Disease"/>
            <person name="Wu L."/>
            <person name="Ma J."/>
        </authorList>
    </citation>
    <scope>NUCLEOTIDE SEQUENCE [LARGE SCALE GENOMIC DNA]</scope>
    <source>
        <strain evidence="3">KCTC 42087</strain>
    </source>
</reference>
<evidence type="ECO:0000259" key="1">
    <source>
        <dbReference type="Pfam" id="PF11716"/>
    </source>
</evidence>
<dbReference type="InterPro" id="IPR024344">
    <property type="entry name" value="MDMPI_metal-binding"/>
</dbReference>
<sequence>MTALEKALENAGNAEDAEALQRYGSRLLRHAAGFALETLDALPAFTGDDLRRPTPCAGWDLWMLLRHLDDSLATLHEAVALGTVRLDDPGTATPAAGEPGGLVAGLRERTRRLAAAWSDADRDGRVVMVGGCPVMGGVVAGTGAVELAVHAWDVARTSGAACEIPAPLAERLLRLAPLLVPEHARQGLFRPPVAVPDGAAPGDRLVAFLGRDPGRSVQALGA</sequence>
<organism evidence="2 3">
    <name type="scientific">Actinomadura rugatobispora</name>
    <dbReference type="NCBI Taxonomy" id="1994"/>
    <lineage>
        <taxon>Bacteria</taxon>
        <taxon>Bacillati</taxon>
        <taxon>Actinomycetota</taxon>
        <taxon>Actinomycetes</taxon>
        <taxon>Streptosporangiales</taxon>
        <taxon>Thermomonosporaceae</taxon>
        <taxon>Actinomadura</taxon>
    </lineage>
</organism>
<keyword evidence="3" id="KW-1185">Reference proteome</keyword>
<dbReference type="InterPro" id="IPR034660">
    <property type="entry name" value="DinB/YfiT-like"/>
</dbReference>
<feature type="domain" description="Mycothiol-dependent maleylpyruvate isomerase metal-binding" evidence="1">
    <location>
        <begin position="39"/>
        <end position="155"/>
    </location>
</feature>
<protein>
    <submittedName>
        <fullName evidence="2">TIGR03086 family metal-binding protein</fullName>
    </submittedName>
</protein>
<proteinExistence type="predicted"/>
<evidence type="ECO:0000313" key="3">
    <source>
        <dbReference type="Proteomes" id="UP001596074"/>
    </source>
</evidence>
<dbReference type="NCBIfam" id="TIGR03083">
    <property type="entry name" value="maleylpyruvate isomerase family mycothiol-dependent enzyme"/>
    <property type="match status" value="1"/>
</dbReference>
<dbReference type="SUPFAM" id="SSF109854">
    <property type="entry name" value="DinB/YfiT-like putative metalloenzymes"/>
    <property type="match status" value="1"/>
</dbReference>
<accession>A0ABW1A0R0</accession>
<dbReference type="RefSeq" id="WP_378282391.1">
    <property type="nucleotide sequence ID" value="NZ_JBHSON010000016.1"/>
</dbReference>